<dbReference type="CDD" id="cd03590">
    <property type="entry name" value="CLECT_DC-SIGN_like"/>
    <property type="match status" value="1"/>
</dbReference>
<feature type="transmembrane region" description="Helical" evidence="4">
    <location>
        <begin position="174"/>
        <end position="196"/>
    </location>
</feature>
<dbReference type="SMART" id="SM00256">
    <property type="entry name" value="FBOX"/>
    <property type="match status" value="1"/>
</dbReference>
<dbReference type="STRING" id="8496.A0A151NWI4"/>
<dbReference type="PROSITE" id="PS50181">
    <property type="entry name" value="FBOX"/>
    <property type="match status" value="1"/>
</dbReference>
<gene>
    <name evidence="7" type="primary">FBXL12</name>
    <name evidence="7" type="ORF">Y1Q_0013356</name>
</gene>
<dbReference type="InterPro" id="IPR001304">
    <property type="entry name" value="C-type_lectin-like"/>
</dbReference>
<evidence type="ECO:0000259" key="6">
    <source>
        <dbReference type="PROSITE" id="PS50181"/>
    </source>
</evidence>
<dbReference type="Pfam" id="PF00059">
    <property type="entry name" value="Lectin_C"/>
    <property type="match status" value="1"/>
</dbReference>
<keyword evidence="4" id="KW-1133">Transmembrane helix</keyword>
<evidence type="ECO:0000256" key="4">
    <source>
        <dbReference type="SAM" id="Phobius"/>
    </source>
</evidence>
<dbReference type="eggNOG" id="KOG4297">
    <property type="taxonomic scope" value="Eukaryota"/>
</dbReference>
<feature type="domain" description="C-type lectin" evidence="5">
    <location>
        <begin position="237"/>
        <end position="352"/>
    </location>
</feature>
<reference evidence="7 8" key="1">
    <citation type="journal article" date="2012" name="Genome Biol.">
        <title>Sequencing three crocodilian genomes to illuminate the evolution of archosaurs and amniotes.</title>
        <authorList>
            <person name="St John J.A."/>
            <person name="Braun E.L."/>
            <person name="Isberg S.R."/>
            <person name="Miles L.G."/>
            <person name="Chong A.Y."/>
            <person name="Gongora J."/>
            <person name="Dalzell P."/>
            <person name="Moran C."/>
            <person name="Bed'hom B."/>
            <person name="Abzhanov A."/>
            <person name="Burgess S.C."/>
            <person name="Cooksey A.M."/>
            <person name="Castoe T.A."/>
            <person name="Crawford N.G."/>
            <person name="Densmore L.D."/>
            <person name="Drew J.C."/>
            <person name="Edwards S.V."/>
            <person name="Faircloth B.C."/>
            <person name="Fujita M.K."/>
            <person name="Greenwold M.J."/>
            <person name="Hoffmann F.G."/>
            <person name="Howard J.M."/>
            <person name="Iguchi T."/>
            <person name="Janes D.E."/>
            <person name="Khan S.Y."/>
            <person name="Kohno S."/>
            <person name="de Koning A.J."/>
            <person name="Lance S.L."/>
            <person name="McCarthy F.M."/>
            <person name="McCormack J.E."/>
            <person name="Merchant M.E."/>
            <person name="Peterson D.G."/>
            <person name="Pollock D.D."/>
            <person name="Pourmand N."/>
            <person name="Raney B.J."/>
            <person name="Roessler K.A."/>
            <person name="Sanford J.R."/>
            <person name="Sawyer R.H."/>
            <person name="Schmidt C.J."/>
            <person name="Triplett E.W."/>
            <person name="Tuberville T.D."/>
            <person name="Venegas-Anaya M."/>
            <person name="Howard J.T."/>
            <person name="Jarvis E.D."/>
            <person name="Guillette L.J.Jr."/>
            <person name="Glenn T.C."/>
            <person name="Green R.E."/>
            <person name="Ray D.A."/>
        </authorList>
    </citation>
    <scope>NUCLEOTIDE SEQUENCE [LARGE SCALE GENOMIC DNA]</scope>
    <source>
        <strain evidence="7">KSC_2009_1</strain>
    </source>
</reference>
<dbReference type="EMBL" id="AKHW03001857">
    <property type="protein sequence ID" value="KYO40785.1"/>
    <property type="molecule type" value="Genomic_DNA"/>
</dbReference>
<keyword evidence="4" id="KW-0472">Membrane</keyword>
<dbReference type="InterPro" id="IPR016186">
    <property type="entry name" value="C-type_lectin-like/link_sf"/>
</dbReference>
<accession>A0A151NWI4</accession>
<dbReference type="PROSITE" id="PS00615">
    <property type="entry name" value="C_TYPE_LECTIN_1"/>
    <property type="match status" value="1"/>
</dbReference>
<evidence type="ECO:0000256" key="1">
    <source>
        <dbReference type="ARBA" id="ARBA00022734"/>
    </source>
</evidence>
<feature type="domain" description="F-box" evidence="6">
    <location>
        <begin position="7"/>
        <end position="53"/>
    </location>
</feature>
<dbReference type="InterPro" id="IPR050111">
    <property type="entry name" value="C-type_lectin/snaclec_domain"/>
</dbReference>
<dbReference type="InterPro" id="IPR036047">
    <property type="entry name" value="F-box-like_dom_sf"/>
</dbReference>
<dbReference type="AlphaFoldDB" id="A0A151NWI4"/>
<dbReference type="SMART" id="SM00034">
    <property type="entry name" value="CLECT"/>
    <property type="match status" value="1"/>
</dbReference>
<keyword evidence="2" id="KW-1015">Disulfide bond</keyword>
<comment type="caution">
    <text evidence="7">The sequence shown here is derived from an EMBL/GenBank/DDBJ whole genome shotgun (WGS) entry which is preliminary data.</text>
</comment>
<organism evidence="7 8">
    <name type="scientific">Alligator mississippiensis</name>
    <name type="common">American alligator</name>
    <dbReference type="NCBI Taxonomy" id="8496"/>
    <lineage>
        <taxon>Eukaryota</taxon>
        <taxon>Metazoa</taxon>
        <taxon>Chordata</taxon>
        <taxon>Craniata</taxon>
        <taxon>Vertebrata</taxon>
        <taxon>Euteleostomi</taxon>
        <taxon>Archelosauria</taxon>
        <taxon>Archosauria</taxon>
        <taxon>Crocodylia</taxon>
        <taxon>Alligatoridae</taxon>
        <taxon>Alligatorinae</taxon>
        <taxon>Alligator</taxon>
    </lineage>
</organism>
<name>A0A151NWI4_ALLMI</name>
<evidence type="ECO:0000313" key="8">
    <source>
        <dbReference type="Proteomes" id="UP000050525"/>
    </source>
</evidence>
<sequence>MAAVAAEPSLDALPDSLLLEILSQLPLRERLRGARVCRRWCRLVQDKVLWRHVDLTPYETLTLSGTNQVTTLGFRVASSYLKALEHLTLRQCTLKDSATHFIGLDMEEIQSATATEQANGPRGPTRSVHTPRPYRAAPPSAFQALFTRMDEERFQDELRLFKDRNFLLQKLRSFFPVYLLLALSLLLTLILFGVSLSKVSSVSSELHKKQAELKKNHSSPDYQLFPCGAESREWRYFNGKCYYFSLQEVNWHKAKEQCKELHSQLVVINNLAEQNFLAYRMQGRERYWLGLTDVNTEGKWEWIDGTDYMNGFTFWKKGEPNDSDHREDCAHLWNLGEWNDVYCSYDCHYICEKPVLA</sequence>
<evidence type="ECO:0000259" key="5">
    <source>
        <dbReference type="PROSITE" id="PS50041"/>
    </source>
</evidence>
<keyword evidence="1" id="KW-0430">Lectin</keyword>
<dbReference type="GO" id="GO:0030246">
    <property type="term" value="F:carbohydrate binding"/>
    <property type="evidence" value="ECO:0007669"/>
    <property type="project" value="UniProtKB-KW"/>
</dbReference>
<dbReference type="PANTHER" id="PTHR22803">
    <property type="entry name" value="MANNOSE, PHOSPHOLIPASE, LECTIN RECEPTOR RELATED"/>
    <property type="match status" value="1"/>
</dbReference>
<protein>
    <submittedName>
        <fullName evidence="7">Hepatic lectin isoform C</fullName>
    </submittedName>
</protein>
<keyword evidence="8" id="KW-1185">Reference proteome</keyword>
<dbReference type="CDD" id="cd22123">
    <property type="entry name" value="F-box_FBXL12"/>
    <property type="match status" value="1"/>
</dbReference>
<dbReference type="PROSITE" id="PS50041">
    <property type="entry name" value="C_TYPE_LECTIN_2"/>
    <property type="match status" value="1"/>
</dbReference>
<dbReference type="InterPro" id="IPR033989">
    <property type="entry name" value="CD209-like_CTLD"/>
</dbReference>
<feature type="region of interest" description="Disordered" evidence="3">
    <location>
        <begin position="113"/>
        <end position="136"/>
    </location>
</feature>
<evidence type="ECO:0000313" key="7">
    <source>
        <dbReference type="EMBL" id="KYO40785.1"/>
    </source>
</evidence>
<dbReference type="Gene3D" id="3.80.10.10">
    <property type="entry name" value="Ribonuclease Inhibitor"/>
    <property type="match status" value="1"/>
</dbReference>
<dbReference type="SUPFAM" id="SSF81383">
    <property type="entry name" value="F-box domain"/>
    <property type="match status" value="1"/>
</dbReference>
<dbReference type="InterPro" id="IPR016187">
    <property type="entry name" value="CTDL_fold"/>
</dbReference>
<keyword evidence="4" id="KW-0812">Transmembrane</keyword>
<dbReference type="Gene3D" id="3.10.100.10">
    <property type="entry name" value="Mannose-Binding Protein A, subunit A"/>
    <property type="match status" value="1"/>
</dbReference>
<proteinExistence type="predicted"/>
<dbReference type="InterPro" id="IPR032675">
    <property type="entry name" value="LRR_dom_sf"/>
</dbReference>
<dbReference type="InterPro" id="IPR018378">
    <property type="entry name" value="C-type_lectin_CS"/>
</dbReference>
<dbReference type="SUPFAM" id="SSF56436">
    <property type="entry name" value="C-type lectin-like"/>
    <property type="match status" value="1"/>
</dbReference>
<evidence type="ECO:0000256" key="3">
    <source>
        <dbReference type="SAM" id="MobiDB-lite"/>
    </source>
</evidence>
<dbReference type="Pfam" id="PF12937">
    <property type="entry name" value="F-box-like"/>
    <property type="match status" value="1"/>
</dbReference>
<dbReference type="InterPro" id="IPR001810">
    <property type="entry name" value="F-box_dom"/>
</dbReference>
<evidence type="ECO:0000256" key="2">
    <source>
        <dbReference type="ARBA" id="ARBA00023157"/>
    </source>
</evidence>
<dbReference type="Proteomes" id="UP000050525">
    <property type="component" value="Unassembled WGS sequence"/>
</dbReference>